<protein>
    <submittedName>
        <fullName evidence="1">Uncharacterized protein</fullName>
    </submittedName>
</protein>
<evidence type="ECO:0000313" key="2">
    <source>
        <dbReference type="Proteomes" id="UP001064048"/>
    </source>
</evidence>
<comment type="caution">
    <text evidence="1">The sequence shown here is derived from an EMBL/GenBank/DDBJ whole genome shotgun (WGS) entry which is preliminary data.</text>
</comment>
<keyword evidence="2" id="KW-1185">Reference proteome</keyword>
<reference evidence="1 2" key="1">
    <citation type="journal article" date="2022" name="Genome Biol. Evol.">
        <title>The Spruce Budworm Genome: Reconstructing the Evolutionary History of Antifreeze Proteins.</title>
        <authorList>
            <person name="Beliveau C."/>
            <person name="Gagne P."/>
            <person name="Picq S."/>
            <person name="Vernygora O."/>
            <person name="Keeling C.I."/>
            <person name="Pinkney K."/>
            <person name="Doucet D."/>
            <person name="Wen F."/>
            <person name="Johnston J.S."/>
            <person name="Maaroufi H."/>
            <person name="Boyle B."/>
            <person name="Laroche J."/>
            <person name="Dewar K."/>
            <person name="Juretic N."/>
            <person name="Blackburn G."/>
            <person name="Nisole A."/>
            <person name="Brunet B."/>
            <person name="Brandao M."/>
            <person name="Lumley L."/>
            <person name="Duan J."/>
            <person name="Quan G."/>
            <person name="Lucarotti C.J."/>
            <person name="Roe A.D."/>
            <person name="Sperling F.A.H."/>
            <person name="Levesque R.C."/>
            <person name="Cusson M."/>
        </authorList>
    </citation>
    <scope>NUCLEOTIDE SEQUENCE [LARGE SCALE GENOMIC DNA]</scope>
    <source>
        <strain evidence="1">Glfc:IPQL:Cfum</strain>
    </source>
</reference>
<gene>
    <name evidence="1" type="ORF">MSG28_001378</name>
</gene>
<accession>A0ACC0KUT2</accession>
<dbReference type="EMBL" id="CM046102">
    <property type="protein sequence ID" value="KAI8439926.1"/>
    <property type="molecule type" value="Genomic_DNA"/>
</dbReference>
<name>A0ACC0KUT2_CHOFU</name>
<proteinExistence type="predicted"/>
<organism evidence="1 2">
    <name type="scientific">Choristoneura fumiferana</name>
    <name type="common">Spruce budworm moth</name>
    <name type="synonym">Archips fumiferana</name>
    <dbReference type="NCBI Taxonomy" id="7141"/>
    <lineage>
        <taxon>Eukaryota</taxon>
        <taxon>Metazoa</taxon>
        <taxon>Ecdysozoa</taxon>
        <taxon>Arthropoda</taxon>
        <taxon>Hexapoda</taxon>
        <taxon>Insecta</taxon>
        <taxon>Pterygota</taxon>
        <taxon>Neoptera</taxon>
        <taxon>Endopterygota</taxon>
        <taxon>Lepidoptera</taxon>
        <taxon>Glossata</taxon>
        <taxon>Ditrysia</taxon>
        <taxon>Tortricoidea</taxon>
        <taxon>Tortricidae</taxon>
        <taxon>Tortricinae</taxon>
        <taxon>Choristoneura</taxon>
    </lineage>
</organism>
<dbReference type="Proteomes" id="UP001064048">
    <property type="component" value="Chromosome 2"/>
</dbReference>
<sequence>MEGRQYQMPQTVPRSGLSPPSASQGERAVPASPVDLHHLLRFLGAASPPEPMLHSPSSHTKPPPPYPEDNNFLERLYDFEGYPTPSPSSDEGSIPTVALHPPSPYSSLSYNSPLVYIKEEPNRLSVPEFASPYPLSPSGSCASYGSSQTYYSSPVPQHEEYIDIEELLKENQILQESIQTNYITPKIEIEEPRDHVLLRSALEDTSFQKRLNLRPIPLELATVKMEESSGGTGSEETLVNPDIDRVLSMAIEQSKRDVDDTCSVLGISPDPMLWNTENVKSWVMFTLQTFNLPMVPTEYFAMDGAALMALTEEDFVQRAPQLEIWKAARHEVWRPTAWSEPQPSPAPAQAPPTIFDEDSEPANVAASTAGGKAKTGSTHIHLWQFLKELLASPHVHGSAIRWLDRSTGVFKIEDSVRVAKLWGKRKNRPAMNYDKLSRSIRQYYKKGIMKKTERSQRLAWSNCAYACHGVLGGVSLMHLLLISYSDSLDAGHLSFHAVVTMPYVATYFFLCVLCLISVLDRNPKRPTMPYKAATKIMVTFKTPGQPRKCFGFAISFSIGITTLMPSIAKMAVLEMKWDALADGPQPGRHNQHGRDETSLVLDRYYPRYHLAPPYGWMNDPNGFCFFNNEYHLFYQYNPNSSLAPGTAHWGHAKSTDLYHWEQLPIALYPDQWYDKNGVFSGSALVENATMYIFYTSNLNHPDETPAFEEHQILATSTDGVNVVRSENNPIINGSDRQPNFRDPKVWKHEDTYYMVLGNSFVSNDITLGRALLYSSADMTSWTEVAILGESNGTMGYMWECPDFFELDGKFVLLFSPQGVDAQGDSYKNLYQTGYIVGDFDYSTLKFTPTSEFKELDHGHDFYATQTILDPQGRRIVIGWFDMWDQNYPEGNDGFTGLMTIARELKLTSNGLLQQPLEETARARGRIQHTGRDAHGREYTLKDKAGEVNVLAEKSNDLKLYIESESAKVSITYDAANGQVILDRGGTDGVRRTEWKPEVTLKWQIFIDASSIELFCGEGEVTFSSRFFPDGPVRVRLAQSSRVSHISVNDMKRTIADAVWWYYFSKLLEFCDTFFFILRKKDEQLTFLHIQFTCALVLGINGIRMGCEFPLWMHYVLIFYMISFIVLFGNFYMKAYLAKGSKCMEVRLTMTEMRPPARKGHPVMVEFSIYVVDVNSINVEDMDFRVDMFIRQTWSESRLQLPEDIFEEGDDHVTLPPEFFDNLWHPDPYFLNSKVTGTGPLDGRLYDVCIRSTRGVRGGKGAGQTVPMNKNKAQESMPRIIPVVRTSQEVCVDAKKPSMGFAETCGAAFDTVIFAMEGIGVVMPVENEMAKPQQFLGCPGVLNVAMTIVISLYGTVGFFGYIKYGDDVRGSVTLNLPQDEILAQTAKILMALAILFTYSLQFYVPMEMIWRQIHDKISVRYHEITQISIRTIAVVSSDAVENNIYNENSLDDADSELGGGITNDVENKKSNRDGVKCIDIGGVINNVVNNYCKKRAKVSIKMHINIYFAEYNINTISDCVGGTCIETVMMHPDKIIVHEDFGYKLDGLFNDIALMRLRESTPYTGDDVTKFVRGVEETLSGVSEEYGGPKWSVTAFCGLTLVVLVPLCQINKLKYLVPFSAIANFVWVGAIGISIYYCVRDPPKVTERNLATSITGIPNFISTSLFAMEGIGVVMPIENEMIKPAQFLGCPGVLNIAMVTVSLLYACVGFAGYLQYGDEVRGSLTLNLPQDEILAQSAKIMVACVMLLTFALIFYVPFDVVWRHLKHRVPARNHGWAVAGIRLVGTLLIVGIATAVPRLELFMELIGAILLSVMGLMLPAITETVFRWGKDLGPVYCVVFKNTIIVLFSLIAMVSGVVYSLKTMLEKL</sequence>
<evidence type="ECO:0000313" key="1">
    <source>
        <dbReference type="EMBL" id="KAI8439926.1"/>
    </source>
</evidence>